<dbReference type="OrthoDB" id="1907165at2"/>
<dbReference type="RefSeq" id="WP_081158413.1">
    <property type="nucleotide sequence ID" value="NZ_LWBP01000001.1"/>
</dbReference>
<dbReference type="AlphaFoldDB" id="A0A1V9GCF7"/>
<dbReference type="EMBL" id="LWBP01000001">
    <property type="protein sequence ID" value="OQP68260.1"/>
    <property type="molecule type" value="Genomic_DNA"/>
</dbReference>
<feature type="domain" description="Gp5/Type VI secretion system Vgr protein OB-fold" evidence="1">
    <location>
        <begin position="380"/>
        <end position="454"/>
    </location>
</feature>
<evidence type="ECO:0000313" key="3">
    <source>
        <dbReference type="Proteomes" id="UP000192276"/>
    </source>
</evidence>
<protein>
    <recommendedName>
        <fullName evidence="1">Gp5/Type VI secretion system Vgr protein OB-fold domain-containing protein</fullName>
    </recommendedName>
</protein>
<proteinExistence type="predicted"/>
<dbReference type="Gene3D" id="2.40.50.230">
    <property type="entry name" value="Gp5 N-terminal domain"/>
    <property type="match status" value="1"/>
</dbReference>
<comment type="caution">
    <text evidence="2">The sequence shown here is derived from an EMBL/GenBank/DDBJ whole genome shotgun (WGS) entry which is preliminary data.</text>
</comment>
<evidence type="ECO:0000313" key="2">
    <source>
        <dbReference type="EMBL" id="OQP68260.1"/>
    </source>
</evidence>
<dbReference type="InterPro" id="IPR006533">
    <property type="entry name" value="T6SS_Vgr_RhsGE"/>
</dbReference>
<evidence type="ECO:0000259" key="1">
    <source>
        <dbReference type="Pfam" id="PF04717"/>
    </source>
</evidence>
<sequence>MPAPSPESNIDDLSLRVTVTVNGAPLKDNTGIMAITIFHEINRISTAEIVLSGEIDIDNATLEASDGDDFAPGSEIQITAGYGDKGEKAIFEGVIVKHGIEISSVTSYTLRLFCKHKAVRLTFNRSSAEFKDKTDSAIISGILGNYGLDATVDSTTIQNENFFQKQATDWDLVLSRAEFNGFLILLDGDTVKIGKPLLTASPVLRVAASESMMAFTAELNVEGQAPAIEAAAWDSKTQALLQSTATEPSINEQGNLKPKDLSAKLSQVKLNLHAAAALTADELKAWADGKLLRMRLSAFKGRVSFIGNADVKTGSLITLEGVGKKFNGDAFVAGVVHELEKGIWKTTVKFGLESRQVAESPGFSYTPATGQLPAVQGLQIGTVKKLSADPQAAYRILVTLSSGAQNASGIWARMANFYATSSAGLGFLPEVNDEVVVGFLDNDPRFPVILGSLYSAKNAAPNPAADENNYIKSITTKSKMKVSFDDQNKIIKIETPGANTITISDQDKAIEIKDQNSNNIKMNAEGISLSSAKDITIDARGNLKLSAVSKISLNASGGDVELAGLNVKHTAQVGFTAKGTATAELSASGQTTVKGAMVMIN</sequence>
<keyword evidence="3" id="KW-1185">Reference proteome</keyword>
<name>A0A1V9GCF7_9BACT</name>
<dbReference type="STRING" id="550983.A4R26_00155"/>
<dbReference type="SUPFAM" id="SSF69279">
    <property type="entry name" value="Phage tail proteins"/>
    <property type="match status" value="1"/>
</dbReference>
<gene>
    <name evidence="2" type="ORF">A4R26_00155</name>
</gene>
<dbReference type="SUPFAM" id="SSF69349">
    <property type="entry name" value="Phage fibre proteins"/>
    <property type="match status" value="1"/>
</dbReference>
<dbReference type="Proteomes" id="UP000192276">
    <property type="component" value="Unassembled WGS sequence"/>
</dbReference>
<dbReference type="InterPro" id="IPR006531">
    <property type="entry name" value="Gp5/Vgr_OB"/>
</dbReference>
<accession>A0A1V9GCF7</accession>
<dbReference type="NCBIfam" id="TIGR01646">
    <property type="entry name" value="vgr_GE"/>
    <property type="match status" value="1"/>
</dbReference>
<reference evidence="3" key="1">
    <citation type="submission" date="2016-04" db="EMBL/GenBank/DDBJ databases">
        <authorList>
            <person name="Chen L."/>
            <person name="Zhuang W."/>
            <person name="Wang G."/>
        </authorList>
    </citation>
    <scope>NUCLEOTIDE SEQUENCE [LARGE SCALE GENOMIC DNA]</scope>
    <source>
        <strain evidence="3">208</strain>
    </source>
</reference>
<organism evidence="2 3">
    <name type="scientific">Niastella populi</name>
    <dbReference type="NCBI Taxonomy" id="550983"/>
    <lineage>
        <taxon>Bacteria</taxon>
        <taxon>Pseudomonadati</taxon>
        <taxon>Bacteroidota</taxon>
        <taxon>Chitinophagia</taxon>
        <taxon>Chitinophagales</taxon>
        <taxon>Chitinophagaceae</taxon>
        <taxon>Niastella</taxon>
    </lineage>
</organism>
<dbReference type="SUPFAM" id="SSF69255">
    <property type="entry name" value="gp5 N-terminal domain-like"/>
    <property type="match status" value="1"/>
</dbReference>
<dbReference type="Pfam" id="PF04717">
    <property type="entry name" value="Phage_base_V"/>
    <property type="match status" value="1"/>
</dbReference>
<dbReference type="InterPro" id="IPR037026">
    <property type="entry name" value="Vgr_OB-fold_dom_sf"/>
</dbReference>